<accession>A0A974CZ77</accession>
<gene>
    <name evidence="1" type="ORF">XELAEV_18028322mg</name>
</gene>
<evidence type="ECO:0000313" key="2">
    <source>
        <dbReference type="Proteomes" id="UP000694892"/>
    </source>
</evidence>
<reference evidence="2" key="1">
    <citation type="journal article" date="2016" name="Nature">
        <title>Genome evolution in the allotetraploid frog Xenopus laevis.</title>
        <authorList>
            <person name="Session A.M."/>
            <person name="Uno Y."/>
            <person name="Kwon T."/>
            <person name="Chapman J.A."/>
            <person name="Toyoda A."/>
            <person name="Takahashi S."/>
            <person name="Fukui A."/>
            <person name="Hikosaka A."/>
            <person name="Suzuki A."/>
            <person name="Kondo M."/>
            <person name="van Heeringen S.J."/>
            <person name="Quigley I."/>
            <person name="Heinz S."/>
            <person name="Ogino H."/>
            <person name="Ochi H."/>
            <person name="Hellsten U."/>
            <person name="Lyons J.B."/>
            <person name="Simakov O."/>
            <person name="Putnam N."/>
            <person name="Stites J."/>
            <person name="Kuroki Y."/>
            <person name="Tanaka T."/>
            <person name="Michiue T."/>
            <person name="Watanabe M."/>
            <person name="Bogdanovic O."/>
            <person name="Lister R."/>
            <person name="Georgiou G."/>
            <person name="Paranjpe S.S."/>
            <person name="van Kruijsbergen I."/>
            <person name="Shu S."/>
            <person name="Carlson J."/>
            <person name="Kinoshita T."/>
            <person name="Ohta Y."/>
            <person name="Mawaribuchi S."/>
            <person name="Jenkins J."/>
            <person name="Grimwood J."/>
            <person name="Schmutz J."/>
            <person name="Mitros T."/>
            <person name="Mozaffari S.V."/>
            <person name="Suzuki Y."/>
            <person name="Haramoto Y."/>
            <person name="Yamamoto T.S."/>
            <person name="Takagi C."/>
            <person name="Heald R."/>
            <person name="Miller K."/>
            <person name="Haudenschild C."/>
            <person name="Kitzman J."/>
            <person name="Nakayama T."/>
            <person name="Izutsu Y."/>
            <person name="Robert J."/>
            <person name="Fortriede J."/>
            <person name="Burns K."/>
            <person name="Lotay V."/>
            <person name="Karimi K."/>
            <person name="Yasuoka Y."/>
            <person name="Dichmann D.S."/>
            <person name="Flajnik M.F."/>
            <person name="Houston D.W."/>
            <person name="Shendure J."/>
            <person name="DuPasquier L."/>
            <person name="Vize P.D."/>
            <person name="Zorn A.M."/>
            <person name="Ito M."/>
            <person name="Marcotte E.M."/>
            <person name="Wallingford J.B."/>
            <person name="Ito Y."/>
            <person name="Asashima M."/>
            <person name="Ueno N."/>
            <person name="Matsuda Y."/>
            <person name="Veenstra G.J."/>
            <person name="Fujiyama A."/>
            <person name="Harland R.M."/>
            <person name="Taira M."/>
            <person name="Rokhsar D.S."/>
        </authorList>
    </citation>
    <scope>NUCLEOTIDE SEQUENCE [LARGE SCALE GENOMIC DNA]</scope>
    <source>
        <strain evidence="2">J</strain>
    </source>
</reference>
<organism evidence="1 2">
    <name type="scientific">Xenopus laevis</name>
    <name type="common">African clawed frog</name>
    <dbReference type="NCBI Taxonomy" id="8355"/>
    <lineage>
        <taxon>Eukaryota</taxon>
        <taxon>Metazoa</taxon>
        <taxon>Chordata</taxon>
        <taxon>Craniata</taxon>
        <taxon>Vertebrata</taxon>
        <taxon>Euteleostomi</taxon>
        <taxon>Amphibia</taxon>
        <taxon>Batrachia</taxon>
        <taxon>Anura</taxon>
        <taxon>Pipoidea</taxon>
        <taxon>Pipidae</taxon>
        <taxon>Xenopodinae</taxon>
        <taxon>Xenopus</taxon>
        <taxon>Xenopus</taxon>
    </lineage>
</organism>
<protein>
    <submittedName>
        <fullName evidence="1">Uncharacterized protein</fullName>
    </submittedName>
</protein>
<dbReference type="EMBL" id="CM004474">
    <property type="protein sequence ID" value="OCT81501.1"/>
    <property type="molecule type" value="Genomic_DNA"/>
</dbReference>
<proteinExistence type="predicted"/>
<dbReference type="AlphaFoldDB" id="A0A974CZ77"/>
<sequence>MFERFLQRGYKKSILETTLLKVSQLTQDDVLYKEPATKKGNKHLTFTTKYFPGAETVTITLKGNWEVIRTDPALPF</sequence>
<evidence type="ECO:0000313" key="1">
    <source>
        <dbReference type="EMBL" id="OCT81501.1"/>
    </source>
</evidence>
<name>A0A974CZ77_XENLA</name>
<dbReference type="Proteomes" id="UP000694892">
    <property type="component" value="Chromosome 5L"/>
</dbReference>